<dbReference type="EMBL" id="ML220112">
    <property type="protein sequence ID" value="TGZ85683.1"/>
    <property type="molecule type" value="Genomic_DNA"/>
</dbReference>
<keyword evidence="2" id="KW-1185">Reference proteome</keyword>
<sequence length="174" mass="19821">MDHNADPSELTTRPSCERLLDLAQRYDAIKSVGHLIERYFHEKFNVFRAPHRYGQLMFLEIDKILADAIHLDIRVRSKGVYRAAFNHLLDHIAQHVVCVDRWVGIIPDHALSRLSAAVQTTGCSSRLGMCTKSIQVSDTKQAKTTELCGYHALEIKFVEDFPWETSKARKLGAM</sequence>
<proteinExistence type="predicted"/>
<name>A0A4S2N8Q3_9PEZI</name>
<evidence type="ECO:0000313" key="2">
    <source>
        <dbReference type="Proteomes" id="UP000298138"/>
    </source>
</evidence>
<dbReference type="InParanoid" id="A0A4S2N8Q3"/>
<evidence type="ECO:0000313" key="1">
    <source>
        <dbReference type="EMBL" id="TGZ85683.1"/>
    </source>
</evidence>
<gene>
    <name evidence="1" type="ORF">EX30DRAFT_30356</name>
</gene>
<accession>A0A4S2N8Q3</accession>
<dbReference type="Proteomes" id="UP000298138">
    <property type="component" value="Unassembled WGS sequence"/>
</dbReference>
<organism evidence="1 2">
    <name type="scientific">Ascodesmis nigricans</name>
    <dbReference type="NCBI Taxonomy" id="341454"/>
    <lineage>
        <taxon>Eukaryota</taxon>
        <taxon>Fungi</taxon>
        <taxon>Dikarya</taxon>
        <taxon>Ascomycota</taxon>
        <taxon>Pezizomycotina</taxon>
        <taxon>Pezizomycetes</taxon>
        <taxon>Pezizales</taxon>
        <taxon>Ascodesmidaceae</taxon>
        <taxon>Ascodesmis</taxon>
    </lineage>
</organism>
<dbReference type="AlphaFoldDB" id="A0A4S2N8Q3"/>
<protein>
    <submittedName>
        <fullName evidence="1">Uncharacterized protein</fullName>
    </submittedName>
</protein>
<reference evidence="1 2" key="1">
    <citation type="submission" date="2019-04" db="EMBL/GenBank/DDBJ databases">
        <title>Comparative genomics and transcriptomics to analyze fruiting body development in filamentous ascomycetes.</title>
        <authorList>
            <consortium name="DOE Joint Genome Institute"/>
            <person name="Lutkenhaus R."/>
            <person name="Traeger S."/>
            <person name="Breuer J."/>
            <person name="Kuo A."/>
            <person name="Lipzen A."/>
            <person name="Pangilinan J."/>
            <person name="Dilworth D."/>
            <person name="Sandor L."/>
            <person name="Poggeler S."/>
            <person name="Barry K."/>
            <person name="Grigoriev I.V."/>
            <person name="Nowrousian M."/>
        </authorList>
    </citation>
    <scope>NUCLEOTIDE SEQUENCE [LARGE SCALE GENOMIC DNA]</scope>
    <source>
        <strain evidence="1 2">CBS 389.68</strain>
    </source>
</reference>